<evidence type="ECO:0000256" key="6">
    <source>
        <dbReference type="ARBA" id="ARBA00023136"/>
    </source>
</evidence>
<keyword evidence="3 8" id="KW-0813">Transport</keyword>
<dbReference type="GO" id="GO:0030665">
    <property type="term" value="C:clathrin-coated vesicle membrane"/>
    <property type="evidence" value="ECO:0007669"/>
    <property type="project" value="UniProtKB-SubCell"/>
</dbReference>
<dbReference type="PIRSF" id="PIRSF037096">
    <property type="entry name" value="AP3_complex_beta"/>
    <property type="match status" value="1"/>
</dbReference>
<feature type="domain" description="AP-3 complex subunit beta-1/2 C-terminal" evidence="11">
    <location>
        <begin position="875"/>
        <end position="977"/>
    </location>
</feature>
<dbReference type="InterPro" id="IPR016024">
    <property type="entry name" value="ARM-type_fold"/>
</dbReference>
<proteinExistence type="inferred from homology"/>
<evidence type="ECO:0000256" key="4">
    <source>
        <dbReference type="ARBA" id="ARBA00022553"/>
    </source>
</evidence>
<feature type="region of interest" description="Disordered" evidence="9">
    <location>
        <begin position="629"/>
        <end position="735"/>
    </location>
</feature>
<feature type="compositionally biased region" description="Basic and acidic residues" evidence="9">
    <location>
        <begin position="698"/>
        <end position="708"/>
    </location>
</feature>
<dbReference type="InterPro" id="IPR056314">
    <property type="entry name" value="AP3B1/2_C"/>
</dbReference>
<dbReference type="InterPro" id="IPR011989">
    <property type="entry name" value="ARM-like"/>
</dbReference>
<evidence type="ECO:0000256" key="2">
    <source>
        <dbReference type="ARBA" id="ARBA00006613"/>
    </source>
</evidence>
<organism evidence="12 13">
    <name type="scientific">Steinernema carpocapsae</name>
    <name type="common">Entomopathogenic nematode</name>
    <dbReference type="NCBI Taxonomy" id="34508"/>
    <lineage>
        <taxon>Eukaryota</taxon>
        <taxon>Metazoa</taxon>
        <taxon>Ecdysozoa</taxon>
        <taxon>Nematoda</taxon>
        <taxon>Chromadorea</taxon>
        <taxon>Rhabditida</taxon>
        <taxon>Tylenchina</taxon>
        <taxon>Panagrolaimomorpha</taxon>
        <taxon>Strongyloidoidea</taxon>
        <taxon>Steinernematidae</taxon>
        <taxon>Steinernema</taxon>
    </lineage>
</organism>
<dbReference type="STRING" id="34508.A0A4V5ZYC5"/>
<evidence type="ECO:0000256" key="1">
    <source>
        <dbReference type="ARBA" id="ARBA00004145"/>
    </source>
</evidence>
<evidence type="ECO:0000256" key="5">
    <source>
        <dbReference type="ARBA" id="ARBA00022927"/>
    </source>
</evidence>
<evidence type="ECO:0000256" key="9">
    <source>
        <dbReference type="SAM" id="MobiDB-lite"/>
    </source>
</evidence>
<keyword evidence="5 8" id="KW-0653">Protein transport</keyword>
<evidence type="ECO:0000313" key="12">
    <source>
        <dbReference type="EMBL" id="TKR63115.1"/>
    </source>
</evidence>
<accession>A0A4V5ZYC5</accession>
<keyword evidence="4" id="KW-0597">Phosphoprotein</keyword>
<comment type="similarity">
    <text evidence="2 8">Belongs to the adaptor complexes large subunit family.</text>
</comment>
<comment type="subcellular location">
    <subcellularLocation>
        <location evidence="1">Cytoplasmic vesicle</location>
        <location evidence="1">Clathrin-coated vesicle membrane</location>
        <topology evidence="1">Peripheral membrane protein</topology>
        <orientation evidence="1">Cytoplasmic side</orientation>
    </subcellularLocation>
</comment>
<comment type="caution">
    <text evidence="12">The sequence shown here is derived from an EMBL/GenBank/DDBJ whole genome shotgun (WGS) entry which is preliminary data.</text>
</comment>
<dbReference type="Pfam" id="PF24080">
    <property type="entry name" value="AP3B1_C_2"/>
    <property type="match status" value="1"/>
</dbReference>
<gene>
    <name evidence="12" type="ORF">L596_026990</name>
</gene>
<keyword evidence="6 8" id="KW-0472">Membrane</keyword>
<dbReference type="OrthoDB" id="302453at2759"/>
<dbReference type="Pfam" id="PF01602">
    <property type="entry name" value="Adaptin_N"/>
    <property type="match status" value="1"/>
</dbReference>
<dbReference type="AlphaFoldDB" id="A0A4V5ZYC5"/>
<keyword evidence="13" id="KW-1185">Reference proteome</keyword>
<comment type="function">
    <text evidence="7">Subunit of non-clathrin- and clathrin-associated adaptor protein complex 3 (AP-3) that plays a role in protein sorting in the late-Golgi/trans-Golgi network (TGN) and/or endosomes. The AP complexes mediate both the recruitment of clathrin to membranes and the recognition of sorting signals within the cytosolic tails of transmembrane cargo molecules. AP-3 appears to be involved in the sorting of a subset of transmembrane proteins targeted to lysosomes and lysosome-related organelles. In concert with the BLOC-1 complex, AP-3 is required to target cargos into vesicles assembled at cell bodies for delivery into neurites and nerve terminals.</text>
</comment>
<dbReference type="InterPro" id="IPR026739">
    <property type="entry name" value="AP_beta"/>
</dbReference>
<feature type="domain" description="Clathrin/coatomer adaptor adaptin-like N-terminal" evidence="10">
    <location>
        <begin position="25"/>
        <end position="554"/>
    </location>
</feature>
<dbReference type="SUPFAM" id="SSF48371">
    <property type="entry name" value="ARM repeat"/>
    <property type="match status" value="1"/>
</dbReference>
<dbReference type="GO" id="GO:0016192">
    <property type="term" value="P:vesicle-mediated transport"/>
    <property type="evidence" value="ECO:0007669"/>
    <property type="project" value="InterPro"/>
</dbReference>
<dbReference type="InterPro" id="IPR026740">
    <property type="entry name" value="AP3_beta"/>
</dbReference>
<dbReference type="EMBL" id="AZBU02000010">
    <property type="protein sequence ID" value="TKR63115.1"/>
    <property type="molecule type" value="Genomic_DNA"/>
</dbReference>
<dbReference type="InterPro" id="IPR002553">
    <property type="entry name" value="Clathrin/coatomer_adapt-like_N"/>
</dbReference>
<dbReference type="Gene3D" id="1.25.10.10">
    <property type="entry name" value="Leucine-rich Repeat Variant"/>
    <property type="match status" value="1"/>
</dbReference>
<dbReference type="GO" id="GO:0030123">
    <property type="term" value="C:AP-3 adaptor complex"/>
    <property type="evidence" value="ECO:0007669"/>
    <property type="project" value="UniProtKB-UniRule"/>
</dbReference>
<sequence>MRMAYVEGLSPEVEIAEGGIMVDSKARFADLKMMLDSNKDKDKMEAMKRIINMVARGKDAAELFPAVVKNVAAKNLELKKLVYVYLVRYAEEQQDLALLSISTFQRALKDPNQLIRASALRVLSSIRVNMIAPIMLLAIKESVRDMSAYVRKVAAHAIPKLYALDSDLQPELIDCIDFLLGDKRTLVLGSAVYAFEETCPDRIDLLHRHYRALCRALADVDEWGQIVMLGLLTRYARSQFTAPDEESHMSLNSSLDSDHQLILSSARPLLQSRNCSVVMAVAQLFYHVAPASQLNTVAKALVRLLRGPTEVQYVVLVNIATICAGHTKPVEITIFGSKKNMFEPYLKSFFVRSSDPTHVKQLKLQVLTSLVSETNVQLVLRELQTYVQMSELAGPAIEAIGRCALQVGTVADSCLSGLIKLIASPCEQVVCSVVVVLKRLLHADADVKLLRRVMKLIHSVKAPTARACVVWLIATHIKNVPHLAPDLLRIMAKSFCHEHELVKLQTINLAIRLWITDRERCELLVQYVMQLARFDHSYDVRDRVRFLKNFLNLTDPEKLPMDEIFLLEKPAPSLQSQYKRDQFQLGTLSHLLNQKCSNYRELPDFAEEPSDSSLRQGPNDLVLAKEETKSLKEARNGANGEFYSDGDSDEDEEEESTDEEAEEDEEEEEESSEEEEDESSEEDESESEEEESSEEEAEVKKKPMDHLTVRPKTNGKPVKRQEEPKKPVQPVSSGNNLDLLLDLNFDEMTINTNTTQKIRASAQYVDDEFKPVMRLHDLEIKQRFTRSPSLFSNSMCAIELLAILTEGNESGSALTIEPKKVDGIETGGTVSLLDFKSGQKRVMIGIDFGDGVKHSEWTMKWNGGTHNLKIEATLGEQIEPVDMKADEFKELKERLSGMHCYKQSVKGNLSRFNPRQIYRLANCKQVQGLKISFAAQTVSKKVPVLIILNEKEDNIELSVHCENAVFGSMLSKWMQANIQT</sequence>
<evidence type="ECO:0000259" key="10">
    <source>
        <dbReference type="Pfam" id="PF01602"/>
    </source>
</evidence>
<reference evidence="12 13" key="1">
    <citation type="journal article" date="2015" name="Genome Biol.">
        <title>Comparative genomics of Steinernema reveals deeply conserved gene regulatory networks.</title>
        <authorList>
            <person name="Dillman A.R."/>
            <person name="Macchietto M."/>
            <person name="Porter C.F."/>
            <person name="Rogers A."/>
            <person name="Williams B."/>
            <person name="Antoshechkin I."/>
            <person name="Lee M.M."/>
            <person name="Goodwin Z."/>
            <person name="Lu X."/>
            <person name="Lewis E.E."/>
            <person name="Goodrich-Blair H."/>
            <person name="Stock S.P."/>
            <person name="Adams B.J."/>
            <person name="Sternberg P.W."/>
            <person name="Mortazavi A."/>
        </authorList>
    </citation>
    <scope>NUCLEOTIDE SEQUENCE [LARGE SCALE GENOMIC DNA]</scope>
    <source>
        <strain evidence="12 13">ALL</strain>
    </source>
</reference>
<evidence type="ECO:0000313" key="13">
    <source>
        <dbReference type="Proteomes" id="UP000298663"/>
    </source>
</evidence>
<evidence type="ECO:0000259" key="11">
    <source>
        <dbReference type="Pfam" id="PF24080"/>
    </source>
</evidence>
<evidence type="ECO:0000256" key="7">
    <source>
        <dbReference type="ARBA" id="ARBA00023570"/>
    </source>
</evidence>
<dbReference type="GO" id="GO:0006886">
    <property type="term" value="P:intracellular protein transport"/>
    <property type="evidence" value="ECO:0007669"/>
    <property type="project" value="InterPro"/>
</dbReference>
<dbReference type="Proteomes" id="UP000298663">
    <property type="component" value="Unassembled WGS sequence"/>
</dbReference>
<evidence type="ECO:0000256" key="3">
    <source>
        <dbReference type="ARBA" id="ARBA00022448"/>
    </source>
</evidence>
<dbReference type="PANTHER" id="PTHR11134">
    <property type="entry name" value="ADAPTOR COMPLEX SUBUNIT BETA FAMILY MEMBER"/>
    <property type="match status" value="1"/>
</dbReference>
<name>A0A4V5ZYC5_STECR</name>
<protein>
    <recommendedName>
        <fullName evidence="8">AP-3 complex subunit beta</fullName>
    </recommendedName>
</protein>
<feature type="compositionally biased region" description="Acidic residues" evidence="9">
    <location>
        <begin position="644"/>
        <end position="697"/>
    </location>
</feature>
<evidence type="ECO:0000256" key="8">
    <source>
        <dbReference type="PIRNR" id="PIRNR037096"/>
    </source>
</evidence>
<reference evidence="12 13" key="2">
    <citation type="journal article" date="2019" name="G3 (Bethesda)">
        <title>Hybrid Assembly of the Genome of the Entomopathogenic Nematode Steinernema carpocapsae Identifies the X-Chromosome.</title>
        <authorList>
            <person name="Serra L."/>
            <person name="Macchietto M."/>
            <person name="Macias-Munoz A."/>
            <person name="McGill C.J."/>
            <person name="Rodriguez I.M."/>
            <person name="Rodriguez B."/>
            <person name="Murad R."/>
            <person name="Mortazavi A."/>
        </authorList>
    </citation>
    <scope>NUCLEOTIDE SEQUENCE [LARGE SCALE GENOMIC DNA]</scope>
    <source>
        <strain evidence="12 13">ALL</strain>
    </source>
</reference>